<name>B0DYY3_LACBS</name>
<dbReference type="HOGENOM" id="CLU_1402672_0_0_1"/>
<dbReference type="GeneID" id="6084754"/>
<dbReference type="KEGG" id="lbc:LACBIDRAFT_334353"/>
<dbReference type="RefSeq" id="XP_001889154.1">
    <property type="nucleotide sequence ID" value="XM_001889119.1"/>
</dbReference>
<dbReference type="EMBL" id="DS547152">
    <property type="protein sequence ID" value="EDR00245.1"/>
    <property type="molecule type" value="Genomic_DNA"/>
</dbReference>
<keyword evidence="2" id="KW-1185">Reference proteome</keyword>
<reference evidence="1 2" key="1">
    <citation type="journal article" date="2008" name="Nature">
        <title>The genome of Laccaria bicolor provides insights into mycorrhizal symbiosis.</title>
        <authorList>
            <person name="Martin F."/>
            <person name="Aerts A."/>
            <person name="Ahren D."/>
            <person name="Brun A."/>
            <person name="Danchin E.G.J."/>
            <person name="Duchaussoy F."/>
            <person name="Gibon J."/>
            <person name="Kohler A."/>
            <person name="Lindquist E."/>
            <person name="Pereda V."/>
            <person name="Salamov A."/>
            <person name="Shapiro H.J."/>
            <person name="Wuyts J."/>
            <person name="Blaudez D."/>
            <person name="Buee M."/>
            <person name="Brokstein P."/>
            <person name="Canbaeck B."/>
            <person name="Cohen D."/>
            <person name="Courty P.E."/>
            <person name="Coutinho P.M."/>
            <person name="Delaruelle C."/>
            <person name="Detter J.C."/>
            <person name="Deveau A."/>
            <person name="DiFazio S."/>
            <person name="Duplessis S."/>
            <person name="Fraissinet-Tachet L."/>
            <person name="Lucic E."/>
            <person name="Frey-Klett P."/>
            <person name="Fourrey C."/>
            <person name="Feussner I."/>
            <person name="Gay G."/>
            <person name="Grimwood J."/>
            <person name="Hoegger P.J."/>
            <person name="Jain P."/>
            <person name="Kilaru S."/>
            <person name="Labbe J."/>
            <person name="Lin Y.C."/>
            <person name="Legue V."/>
            <person name="Le Tacon F."/>
            <person name="Marmeisse R."/>
            <person name="Melayah D."/>
            <person name="Montanini B."/>
            <person name="Muratet M."/>
            <person name="Nehls U."/>
            <person name="Niculita-Hirzel H."/>
            <person name="Oudot-Le Secq M.P."/>
            <person name="Peter M."/>
            <person name="Quesneville H."/>
            <person name="Rajashekar B."/>
            <person name="Reich M."/>
            <person name="Rouhier N."/>
            <person name="Schmutz J."/>
            <person name="Yin T."/>
            <person name="Chalot M."/>
            <person name="Henrissat B."/>
            <person name="Kuees U."/>
            <person name="Lucas S."/>
            <person name="Van de Peer Y."/>
            <person name="Podila G.K."/>
            <person name="Polle A."/>
            <person name="Pukkila P.J."/>
            <person name="Richardson P.M."/>
            <person name="Rouze P."/>
            <person name="Sanders I.R."/>
            <person name="Stajich J.E."/>
            <person name="Tunlid A."/>
            <person name="Tuskan G."/>
            <person name="Grigoriev I.V."/>
        </authorList>
    </citation>
    <scope>NUCLEOTIDE SEQUENCE [LARGE SCALE GENOMIC DNA]</scope>
    <source>
        <strain evidence="2">S238N-H82 / ATCC MYA-4686</strain>
    </source>
</reference>
<gene>
    <name evidence="1" type="ORF">LACBIDRAFT_334353</name>
</gene>
<accession>B0DYY3</accession>
<organism evidence="2">
    <name type="scientific">Laccaria bicolor (strain S238N-H82 / ATCC MYA-4686)</name>
    <name type="common">Bicoloured deceiver</name>
    <name type="synonym">Laccaria laccata var. bicolor</name>
    <dbReference type="NCBI Taxonomy" id="486041"/>
    <lineage>
        <taxon>Eukaryota</taxon>
        <taxon>Fungi</taxon>
        <taxon>Dikarya</taxon>
        <taxon>Basidiomycota</taxon>
        <taxon>Agaricomycotina</taxon>
        <taxon>Agaricomycetes</taxon>
        <taxon>Agaricomycetidae</taxon>
        <taxon>Agaricales</taxon>
        <taxon>Agaricineae</taxon>
        <taxon>Hydnangiaceae</taxon>
        <taxon>Laccaria</taxon>
    </lineage>
</organism>
<evidence type="ECO:0000313" key="2">
    <source>
        <dbReference type="Proteomes" id="UP000001194"/>
    </source>
</evidence>
<dbReference type="Proteomes" id="UP000001194">
    <property type="component" value="Unassembled WGS sequence"/>
</dbReference>
<protein>
    <submittedName>
        <fullName evidence="1">Predicted protein</fullName>
    </submittedName>
</protein>
<dbReference type="InParanoid" id="B0DYY3"/>
<proteinExistence type="predicted"/>
<dbReference type="AlphaFoldDB" id="B0DYY3"/>
<dbReference type="OrthoDB" id="3364670at2759"/>
<sequence length="194" mass="22573">MNARALKLHLRDRLCSQKFELDWIERSYHKHINEQKVHHHLEDSVKRCDPSIQRLTHDYNNLVDVMLHLKSQHKAPARSVCPSKIIMAGLFTLDVDDDIWQDISLDDTLDCTTTDPPLWLCNDHYFTLLHEFRQIPLQSHGMLEFHWESTGMVGMYNSCGFPWIPSGIPGKFHGNSRMIPMDSQWNLNGIPVDS</sequence>
<evidence type="ECO:0000313" key="1">
    <source>
        <dbReference type="EMBL" id="EDR00245.1"/>
    </source>
</evidence>